<dbReference type="Proteomes" id="UP000076552">
    <property type="component" value="Unassembled WGS sequence"/>
</dbReference>
<dbReference type="InterPro" id="IPR057559">
    <property type="entry name" value="SAM_6"/>
</dbReference>
<dbReference type="InterPro" id="IPR055528">
    <property type="entry name" value="DUF7102"/>
</dbReference>
<proteinExistence type="predicted"/>
<feature type="compositionally biased region" description="Polar residues" evidence="1">
    <location>
        <begin position="600"/>
        <end position="629"/>
    </location>
</feature>
<protein>
    <submittedName>
        <fullName evidence="4">Nucleoporin Nup49</fullName>
    </submittedName>
</protein>
<organism evidence="4 5">
    <name type="scientific">Colletotrichum tofieldiae</name>
    <dbReference type="NCBI Taxonomy" id="708197"/>
    <lineage>
        <taxon>Eukaryota</taxon>
        <taxon>Fungi</taxon>
        <taxon>Dikarya</taxon>
        <taxon>Ascomycota</taxon>
        <taxon>Pezizomycotina</taxon>
        <taxon>Sordariomycetes</taxon>
        <taxon>Hypocreomycetidae</taxon>
        <taxon>Glomerellales</taxon>
        <taxon>Glomerellaceae</taxon>
        <taxon>Colletotrichum</taxon>
        <taxon>Colletotrichum spaethianum species complex</taxon>
    </lineage>
</organism>
<feature type="domain" description="SAM-like" evidence="3">
    <location>
        <begin position="840"/>
        <end position="911"/>
    </location>
</feature>
<feature type="region of interest" description="Disordered" evidence="1">
    <location>
        <begin position="278"/>
        <end position="298"/>
    </location>
</feature>
<gene>
    <name evidence="4" type="ORF">CT0861_06373</name>
</gene>
<sequence length="913" mass="100834">MAAEDPGPAEYALLQSLFVNSKTHYPGNLHYVSKSLRRSTCISSPAELGDPTDLQLLVIPDPVFSSENDFQGAAADEALATFVAAYDEEEVFKLALESTFSDVRFLQAARKLELPSLKSDSRHDLKALARTIAEAKCHDFFCKPSSLPLEPVDERKDEGLGTPACVMHFHDQLTRGAEPDELDFSVEDLLFVSESLYDEWTDKDLKNVFEQEIGCTVGRVRTMTPPLIAPPLDDSDENELFVPNTDTCEIDNLSEPESLLNEDLERVRKTLSAVYDGPRLPDASTSENIDVPSDTPSLEVFTPKHQNAGMEVPILPRSDDTMSNSQEEQCFRALIGSVPGFNLKSPRGGQTETAVDEDESSFNEQFSLLIKDKADGMTRRLEQEQVEAVDAVARMQPPLLDFSTPPPDWQGAMQDPSAMFLWIARNHKDEFRSSRWPKTSQEQKDLRWVPFLVPLTKVDVRESVGSSDVLQDVFRTRRPESLPTSADYVRRRCYLKVISEDDDEELSIPCQDDTQELSLHGPEEGVMDLIRKRRMTQVAEVGPSNMESPTIRVKSRRTAGKMIATNSLNEGLLLGENDTNAAGRLLSNYMNLRAAKRPRSSTSSFITAPAKSTATTLGPSASRRSSQNAPKPRTPQPKGRTVYADAPCPPVEALKEAPRIIISVSLPRYIITALQTKIPGIDLVDRDFTSHNTWSWSPGSTKRVENHSLLCYEADIIPSPGTGILITTILKLRQKTLPGSNPQLSQIRQRLTRVAPLYERVIVLVSEGNPTGEQAGPLDGADAEAYASFVAFASSLGSSGCSVRIMYVAGGSQTLAHWTCALVATHAKEASSNVQQIIMSEETEWEVFLRRAGFNMYAAQVALAVFKGTYLEDGEDRTLVRFLGMGSAERAALLQDFLGGGRNLVERVSARLD</sequence>
<dbReference type="AlphaFoldDB" id="A0A166YIV4"/>
<dbReference type="OrthoDB" id="3647246at2759"/>
<name>A0A166YIV4_9PEZI</name>
<dbReference type="EMBL" id="LFIV01000006">
    <property type="protein sequence ID" value="KZL77709.1"/>
    <property type="molecule type" value="Genomic_DNA"/>
</dbReference>
<accession>A0A166YIV4</accession>
<feature type="domain" description="DUF7102" evidence="2">
    <location>
        <begin position="660"/>
        <end position="829"/>
    </location>
</feature>
<comment type="caution">
    <text evidence="4">The sequence shown here is derived from an EMBL/GenBank/DDBJ whole genome shotgun (WGS) entry which is preliminary data.</text>
</comment>
<evidence type="ECO:0000256" key="1">
    <source>
        <dbReference type="SAM" id="MobiDB-lite"/>
    </source>
</evidence>
<evidence type="ECO:0000259" key="2">
    <source>
        <dbReference type="Pfam" id="PF23394"/>
    </source>
</evidence>
<feature type="region of interest" description="Disordered" evidence="1">
    <location>
        <begin position="597"/>
        <end position="643"/>
    </location>
</feature>
<evidence type="ECO:0000313" key="4">
    <source>
        <dbReference type="EMBL" id="KZL77709.1"/>
    </source>
</evidence>
<reference evidence="4 5" key="1">
    <citation type="submission" date="2015-06" db="EMBL/GenBank/DDBJ databases">
        <title>Survival trade-offs in plant roots during colonization by closely related pathogenic and mutualistic fungi.</title>
        <authorList>
            <person name="Hacquard S."/>
            <person name="Kracher B."/>
            <person name="Hiruma K."/>
            <person name="Weinman A."/>
            <person name="Muench P."/>
            <person name="Garrido Oter R."/>
            <person name="Ver Loren van Themaat E."/>
            <person name="Dallerey J.-F."/>
            <person name="Damm U."/>
            <person name="Henrissat B."/>
            <person name="Lespinet O."/>
            <person name="Thon M."/>
            <person name="Kemen E."/>
            <person name="McHardy A.C."/>
            <person name="Schulze-Lefert P."/>
            <person name="O'Connell R.J."/>
        </authorList>
    </citation>
    <scope>NUCLEOTIDE SEQUENCE [LARGE SCALE GENOMIC DNA]</scope>
    <source>
        <strain evidence="4 5">0861</strain>
    </source>
</reference>
<dbReference type="Pfam" id="PF23394">
    <property type="entry name" value="DUF7102"/>
    <property type="match status" value="1"/>
</dbReference>
<evidence type="ECO:0000259" key="3">
    <source>
        <dbReference type="Pfam" id="PF23395"/>
    </source>
</evidence>
<dbReference type="Pfam" id="PF23395">
    <property type="entry name" value="SAM_6"/>
    <property type="match status" value="1"/>
</dbReference>
<evidence type="ECO:0000313" key="5">
    <source>
        <dbReference type="Proteomes" id="UP000076552"/>
    </source>
</evidence>
<keyword evidence="5" id="KW-1185">Reference proteome</keyword>